<dbReference type="InterPro" id="IPR036259">
    <property type="entry name" value="MFS_trans_sf"/>
</dbReference>
<reference evidence="7 8" key="1">
    <citation type="submission" date="2018-12" db="EMBL/GenBank/DDBJ databases">
        <authorList>
            <consortium name="Pathogen Informatics"/>
        </authorList>
    </citation>
    <scope>NUCLEOTIDE SEQUENCE [LARGE SCALE GENOMIC DNA]</scope>
    <source>
        <strain evidence="7 8">NCTC11214</strain>
    </source>
</reference>
<dbReference type="GO" id="GO:0022857">
    <property type="term" value="F:transmembrane transporter activity"/>
    <property type="evidence" value="ECO:0007669"/>
    <property type="project" value="InterPro"/>
</dbReference>
<proteinExistence type="predicted"/>
<keyword evidence="3 6" id="KW-0812">Transmembrane</keyword>
<evidence type="ECO:0000256" key="4">
    <source>
        <dbReference type="ARBA" id="ARBA00022989"/>
    </source>
</evidence>
<evidence type="ECO:0000256" key="3">
    <source>
        <dbReference type="ARBA" id="ARBA00022692"/>
    </source>
</evidence>
<gene>
    <name evidence="7" type="ORF">NCTC11214_04447</name>
</gene>
<feature type="transmembrane region" description="Helical" evidence="6">
    <location>
        <begin position="12"/>
        <end position="33"/>
    </location>
</feature>
<dbReference type="Gene3D" id="1.20.1250.20">
    <property type="entry name" value="MFS general substrate transporter like domains"/>
    <property type="match status" value="1"/>
</dbReference>
<name>A0A447KZ61_SEROD</name>
<keyword evidence="2" id="KW-0813">Transport</keyword>
<dbReference type="SUPFAM" id="SSF103473">
    <property type="entry name" value="MFS general substrate transporter"/>
    <property type="match status" value="1"/>
</dbReference>
<dbReference type="InterPro" id="IPR011701">
    <property type="entry name" value="MFS"/>
</dbReference>
<feature type="transmembrane region" description="Helical" evidence="6">
    <location>
        <begin position="45"/>
        <end position="66"/>
    </location>
</feature>
<dbReference type="KEGG" id="sof:NCTC11214_04447"/>
<feature type="transmembrane region" description="Helical" evidence="6">
    <location>
        <begin position="110"/>
        <end position="135"/>
    </location>
</feature>
<sequence length="186" mass="19467">MALPFLFQQVYGYSALFSALLFTPWPLGIMLAAPHAGRLADRHSPAMISTLGLGVFAVGLSLLAWLPEAASAWDIGMRSLVCGIGFGCFQSPNNREMLSNASRENSGYASGVLAIVRTFGQCLGAALVGVMLSVAAHSGATGMGIVAVEAQAVRLSLWLAVATTLLAGAFSVSRLRRIGAQRQNRA</sequence>
<dbReference type="Proteomes" id="UP000281391">
    <property type="component" value="Chromosome"/>
</dbReference>
<evidence type="ECO:0000313" key="8">
    <source>
        <dbReference type="Proteomes" id="UP000281391"/>
    </source>
</evidence>
<dbReference type="PANTHER" id="PTHR42718:SF9">
    <property type="entry name" value="MAJOR FACILITATOR SUPERFAMILY MULTIDRUG TRANSPORTER MFSC"/>
    <property type="match status" value="1"/>
</dbReference>
<evidence type="ECO:0000313" key="7">
    <source>
        <dbReference type="EMBL" id="VDZ63378.1"/>
    </source>
</evidence>
<dbReference type="GO" id="GO:0016020">
    <property type="term" value="C:membrane"/>
    <property type="evidence" value="ECO:0007669"/>
    <property type="project" value="UniProtKB-SubCell"/>
</dbReference>
<evidence type="ECO:0000256" key="2">
    <source>
        <dbReference type="ARBA" id="ARBA00022448"/>
    </source>
</evidence>
<organism evidence="7 8">
    <name type="scientific">Serratia odorifera</name>
    <dbReference type="NCBI Taxonomy" id="618"/>
    <lineage>
        <taxon>Bacteria</taxon>
        <taxon>Pseudomonadati</taxon>
        <taxon>Pseudomonadota</taxon>
        <taxon>Gammaproteobacteria</taxon>
        <taxon>Enterobacterales</taxon>
        <taxon>Yersiniaceae</taxon>
        <taxon>Serratia</taxon>
    </lineage>
</organism>
<dbReference type="AlphaFoldDB" id="A0A447KZ61"/>
<evidence type="ECO:0000256" key="6">
    <source>
        <dbReference type="SAM" id="Phobius"/>
    </source>
</evidence>
<dbReference type="PANTHER" id="PTHR42718">
    <property type="entry name" value="MAJOR FACILITATOR SUPERFAMILY MULTIDRUG TRANSPORTER MFSC"/>
    <property type="match status" value="1"/>
</dbReference>
<keyword evidence="4 6" id="KW-1133">Transmembrane helix</keyword>
<evidence type="ECO:0000256" key="1">
    <source>
        <dbReference type="ARBA" id="ARBA00004141"/>
    </source>
</evidence>
<dbReference type="EMBL" id="LR134117">
    <property type="protein sequence ID" value="VDZ63378.1"/>
    <property type="molecule type" value="Genomic_DNA"/>
</dbReference>
<keyword evidence="5 6" id="KW-0472">Membrane</keyword>
<evidence type="ECO:0000256" key="5">
    <source>
        <dbReference type="ARBA" id="ARBA00023136"/>
    </source>
</evidence>
<comment type="subcellular location">
    <subcellularLocation>
        <location evidence="1">Membrane</location>
        <topology evidence="1">Multi-pass membrane protein</topology>
    </subcellularLocation>
</comment>
<protein>
    <submittedName>
        <fullName evidence="7">Drug resistance MFS transporter, drug:H+ antiporter-2 (14 Spanner) (DHA2) family</fullName>
    </submittedName>
</protein>
<accession>A0A447KZ61</accession>
<dbReference type="Pfam" id="PF07690">
    <property type="entry name" value="MFS_1"/>
    <property type="match status" value="1"/>
</dbReference>
<feature type="transmembrane region" description="Helical" evidence="6">
    <location>
        <begin position="155"/>
        <end position="175"/>
    </location>
</feature>